<organism evidence="2">
    <name type="scientific">freshwater metagenome</name>
    <dbReference type="NCBI Taxonomy" id="449393"/>
    <lineage>
        <taxon>unclassified sequences</taxon>
        <taxon>metagenomes</taxon>
        <taxon>ecological metagenomes</taxon>
    </lineage>
</organism>
<accession>A0A6J6XJ03</accession>
<evidence type="ECO:0000256" key="1">
    <source>
        <dbReference type="SAM" id="Phobius"/>
    </source>
</evidence>
<dbReference type="AlphaFoldDB" id="A0A6J6XJ03"/>
<feature type="transmembrane region" description="Helical" evidence="1">
    <location>
        <begin position="127"/>
        <end position="148"/>
    </location>
</feature>
<evidence type="ECO:0000313" key="2">
    <source>
        <dbReference type="EMBL" id="CAB4795226.1"/>
    </source>
</evidence>
<name>A0A6J6XJ03_9ZZZZ</name>
<feature type="transmembrane region" description="Helical" evidence="1">
    <location>
        <begin position="84"/>
        <end position="107"/>
    </location>
</feature>
<protein>
    <submittedName>
        <fullName evidence="2">Unannotated protein</fullName>
    </submittedName>
</protein>
<dbReference type="EMBL" id="CAFAAG010000069">
    <property type="protein sequence ID" value="CAB4795226.1"/>
    <property type="molecule type" value="Genomic_DNA"/>
</dbReference>
<feature type="transmembrane region" description="Helical" evidence="1">
    <location>
        <begin position="34"/>
        <end position="53"/>
    </location>
</feature>
<keyword evidence="1" id="KW-0472">Membrane</keyword>
<keyword evidence="1" id="KW-0812">Transmembrane</keyword>
<feature type="transmembrane region" description="Helical" evidence="1">
    <location>
        <begin position="60"/>
        <end position="78"/>
    </location>
</feature>
<sequence length="149" mass="15348">MSEVETSQPRARSPRIVVDGIIANRNLVRKRGGVVAVAMSACLALVGLILLALPGSLLSILGYLILVIALPVLSIAGVPAVSTFVSYALATLASAAIWFALGQVSALRATRRAVAGWPEWAREFRPLAIGVAIGALLALALSAIVLGAL</sequence>
<proteinExistence type="predicted"/>
<keyword evidence="1" id="KW-1133">Transmembrane helix</keyword>
<gene>
    <name evidence="2" type="ORF">UFOPK2975_00919</name>
</gene>
<reference evidence="2" key="1">
    <citation type="submission" date="2020-05" db="EMBL/GenBank/DDBJ databases">
        <authorList>
            <person name="Chiriac C."/>
            <person name="Salcher M."/>
            <person name="Ghai R."/>
            <person name="Kavagutti S V."/>
        </authorList>
    </citation>
    <scope>NUCLEOTIDE SEQUENCE</scope>
</reference>